<dbReference type="SUPFAM" id="SSF51726">
    <property type="entry name" value="UROD/MetE-like"/>
    <property type="match status" value="1"/>
</dbReference>
<evidence type="ECO:0000313" key="2">
    <source>
        <dbReference type="Proteomes" id="UP000291933"/>
    </source>
</evidence>
<keyword evidence="2" id="KW-1185">Reference proteome</keyword>
<dbReference type="Proteomes" id="UP000291933">
    <property type="component" value="Unassembled WGS sequence"/>
</dbReference>
<sequence>MAGTTGVGSLPGTDAAAAVRLALADVDPAWLPELPARGPWASMVGRATALLTGLSTDLSAGEWRLSSASGIDQRRARGTLRDDLEVLEENAQGYSGPVKLSVCGPWTLASQLFRPLGGRVLGDRGARRDVAQSLADGMGVLVADLRRRLPGLEVRVQVDEPSLPAVLGGRVPTEGGFFRHRSVTEAEVAEVLEPFAQLSDESLVHCCAPDVPVRLLTASGRHGAGFAGISLDGSLLDRTQWDAVAQAVEDGTGLYLGVLDPSDAAGGPDPIVQRALGWLRPLELGAVLADRLWLTHTCGLAGVEPREVPRQLSALRRAAEHVDEALRG</sequence>
<organism evidence="1 2">
    <name type="scientific">Propioniciclava tarda</name>
    <dbReference type="NCBI Taxonomy" id="433330"/>
    <lineage>
        <taxon>Bacteria</taxon>
        <taxon>Bacillati</taxon>
        <taxon>Actinomycetota</taxon>
        <taxon>Actinomycetes</taxon>
        <taxon>Propionibacteriales</taxon>
        <taxon>Propionibacteriaceae</taxon>
        <taxon>Propioniciclava</taxon>
    </lineage>
</organism>
<dbReference type="Gene3D" id="3.20.20.210">
    <property type="match status" value="1"/>
</dbReference>
<comment type="caution">
    <text evidence="1">The sequence shown here is derived from an EMBL/GenBank/DDBJ whole genome shotgun (WGS) entry which is preliminary data.</text>
</comment>
<protein>
    <submittedName>
        <fullName evidence="1">Uncharacterized protein</fullName>
    </submittedName>
</protein>
<dbReference type="InterPro" id="IPR038071">
    <property type="entry name" value="UROD/MetE-like_sf"/>
</dbReference>
<reference evidence="1 2" key="1">
    <citation type="submission" date="2019-01" db="EMBL/GenBank/DDBJ databases">
        <title>Lactibacter flavus gen. nov., sp. nov., a novel bacterium of the family Propionibacteriaceae isolated from raw milk and dairy products.</title>
        <authorList>
            <person name="Huptas C."/>
            <person name="Wenning M."/>
            <person name="Breitenwieser F."/>
            <person name="Doll E."/>
            <person name="Von Neubeck M."/>
            <person name="Busse H.-J."/>
            <person name="Scherer S."/>
        </authorList>
    </citation>
    <scope>NUCLEOTIDE SEQUENCE [LARGE SCALE GENOMIC DNA]</scope>
    <source>
        <strain evidence="1 2">DSM 22130</strain>
    </source>
</reference>
<accession>A0A4V2JTC3</accession>
<proteinExistence type="predicted"/>
<dbReference type="AlphaFoldDB" id="A0A4V2JTC3"/>
<dbReference type="EMBL" id="SDMR01000002">
    <property type="protein sequence ID" value="TBT95771.1"/>
    <property type="molecule type" value="Genomic_DNA"/>
</dbReference>
<name>A0A4V2JTC3_PROTD</name>
<gene>
    <name evidence="1" type="ORF">ET996_01970</name>
</gene>
<evidence type="ECO:0000313" key="1">
    <source>
        <dbReference type="EMBL" id="TBT95771.1"/>
    </source>
</evidence>
<dbReference type="RefSeq" id="WP_131170886.1">
    <property type="nucleotide sequence ID" value="NZ_FXTL01000002.1"/>
</dbReference>
<dbReference type="OrthoDB" id="5242426at2"/>